<evidence type="ECO:0000313" key="4">
    <source>
        <dbReference type="Proteomes" id="UP000601789"/>
    </source>
</evidence>
<dbReference type="InterPro" id="IPR042100">
    <property type="entry name" value="Bug_dom1"/>
</dbReference>
<sequence length="365" mass="38977">MSLKSGFRTACLAGAAAIAMIGAKPADAQVIDLSGQTVTLVHNAAPGGSTGLGAQVAAEAWMKTMAGNPTIVVQSVEGGALARGIRHVMNARPDGRTLGWVAWSGSTRVLDPEELQIPFKDFGVIGGVGGAHFFVHVSTNVGGGITTNDEFVEKVDKFTFGGFTALSAASMRTAAAMDLLGIEYQFVSGFGGDGPLQAALQRGELEGYPATGVIYNRTLKDTMIKDGESLGLFYFSPPKADGSGLTEDPFMEGLETFDAYYRRVMGKEPTGPAWDVIKFHGGIGDRVNWLVVAPPNTPEEHLSMLRESFAQAVTDPEFLEKAEKIFGQKPAVTTFPEIMDVVDEVARTDEALKETMRGYLNKMER</sequence>
<reference evidence="3 4" key="1">
    <citation type="submission" date="2020-10" db="EMBL/GenBank/DDBJ databases">
        <title>Aquamicrobium zhengzhouensis sp. nov., a exopolysaccharide producing bacterium isolated from farmland soil.</title>
        <authorList>
            <person name="Wang X."/>
        </authorList>
    </citation>
    <scope>NUCLEOTIDE SEQUENCE [LARGE SCALE GENOMIC DNA]</scope>
    <source>
        <strain evidence="4">cd-1</strain>
    </source>
</reference>
<keyword evidence="4" id="KW-1185">Reference proteome</keyword>
<evidence type="ECO:0008006" key="5">
    <source>
        <dbReference type="Google" id="ProtNLM"/>
    </source>
</evidence>
<dbReference type="Gene3D" id="3.40.190.150">
    <property type="entry name" value="Bordetella uptake gene, domain 1"/>
    <property type="match status" value="1"/>
</dbReference>
<comment type="caution">
    <text evidence="3">The sequence shown here is derived from an EMBL/GenBank/DDBJ whole genome shotgun (WGS) entry which is preliminary data.</text>
</comment>
<feature type="signal peptide" evidence="2">
    <location>
        <begin position="1"/>
        <end position="28"/>
    </location>
</feature>
<protein>
    <recommendedName>
        <fullName evidence="5">Tripartite-type tricarboxylate transporter, receptor component TctC</fullName>
    </recommendedName>
</protein>
<name>A0ABS0S8G5_9HYPH</name>
<dbReference type="InterPro" id="IPR005064">
    <property type="entry name" value="BUG"/>
</dbReference>
<dbReference type="RefSeq" id="WP_198474023.1">
    <property type="nucleotide sequence ID" value="NZ_JADGMQ010000001.1"/>
</dbReference>
<accession>A0ABS0S8G5</accession>
<gene>
    <name evidence="3" type="ORF">IOD40_02765</name>
</gene>
<evidence type="ECO:0000256" key="2">
    <source>
        <dbReference type="SAM" id="SignalP"/>
    </source>
</evidence>
<dbReference type="Proteomes" id="UP000601789">
    <property type="component" value="Unassembled WGS sequence"/>
</dbReference>
<evidence type="ECO:0000313" key="3">
    <source>
        <dbReference type="EMBL" id="MBI1619590.1"/>
    </source>
</evidence>
<organism evidence="3 4">
    <name type="scientific">Aquamicrobium zhengzhouense</name>
    <dbReference type="NCBI Taxonomy" id="2781738"/>
    <lineage>
        <taxon>Bacteria</taxon>
        <taxon>Pseudomonadati</taxon>
        <taxon>Pseudomonadota</taxon>
        <taxon>Alphaproteobacteria</taxon>
        <taxon>Hyphomicrobiales</taxon>
        <taxon>Phyllobacteriaceae</taxon>
        <taxon>Aquamicrobium</taxon>
    </lineage>
</organism>
<dbReference type="EMBL" id="JADGMQ010000001">
    <property type="protein sequence ID" value="MBI1619590.1"/>
    <property type="molecule type" value="Genomic_DNA"/>
</dbReference>
<feature type="chain" id="PRO_5046030425" description="Tripartite-type tricarboxylate transporter, receptor component TctC" evidence="2">
    <location>
        <begin position="29"/>
        <end position="365"/>
    </location>
</feature>
<dbReference type="PANTHER" id="PTHR42928">
    <property type="entry name" value="TRICARBOXYLATE-BINDING PROTEIN"/>
    <property type="match status" value="1"/>
</dbReference>
<dbReference type="Gene3D" id="3.40.190.10">
    <property type="entry name" value="Periplasmic binding protein-like II"/>
    <property type="match status" value="1"/>
</dbReference>
<keyword evidence="2" id="KW-0732">Signal</keyword>
<proteinExistence type="inferred from homology"/>
<evidence type="ECO:0000256" key="1">
    <source>
        <dbReference type="ARBA" id="ARBA00006987"/>
    </source>
</evidence>
<comment type="similarity">
    <text evidence="1">Belongs to the UPF0065 (bug) family.</text>
</comment>
<dbReference type="PANTHER" id="PTHR42928:SF5">
    <property type="entry name" value="BLR1237 PROTEIN"/>
    <property type="match status" value="1"/>
</dbReference>